<feature type="domain" description="Plastocyanin-like" evidence="3">
    <location>
        <begin position="157"/>
        <end position="251"/>
    </location>
</feature>
<reference evidence="5 6" key="1">
    <citation type="submission" date="2024-03" db="EMBL/GenBank/DDBJ databases">
        <authorList>
            <person name="Martinez-Hernandez J."/>
        </authorList>
    </citation>
    <scope>NUCLEOTIDE SEQUENCE [LARGE SCALE GENOMIC DNA]</scope>
</reference>
<organism evidence="5 6">
    <name type="scientific">Lupinus luteus</name>
    <name type="common">European yellow lupine</name>
    <dbReference type="NCBI Taxonomy" id="3873"/>
    <lineage>
        <taxon>Eukaryota</taxon>
        <taxon>Viridiplantae</taxon>
        <taxon>Streptophyta</taxon>
        <taxon>Embryophyta</taxon>
        <taxon>Tracheophyta</taxon>
        <taxon>Spermatophyta</taxon>
        <taxon>Magnoliopsida</taxon>
        <taxon>eudicotyledons</taxon>
        <taxon>Gunneridae</taxon>
        <taxon>Pentapetalae</taxon>
        <taxon>rosids</taxon>
        <taxon>fabids</taxon>
        <taxon>Fabales</taxon>
        <taxon>Fabaceae</taxon>
        <taxon>Papilionoideae</taxon>
        <taxon>50 kb inversion clade</taxon>
        <taxon>genistoids sensu lato</taxon>
        <taxon>core genistoids</taxon>
        <taxon>Genisteae</taxon>
        <taxon>Lupinus</taxon>
    </lineage>
</organism>
<keyword evidence="2" id="KW-0732">Signal</keyword>
<dbReference type="InterPro" id="IPR045087">
    <property type="entry name" value="Cu-oxidase_fam"/>
</dbReference>
<comment type="similarity">
    <text evidence="1">Belongs to the multicopper oxidase family.</text>
</comment>
<sequence>MGRGVVVALMLCLMGAAVMGEDPYLYFTWNVTYGNISPLGVNQQGILINGQFPGPEINSTSNNNVIVNVFNNLDEPLLFTWHGVQQRKNSWQDGTLGTQCPIAPGTNYTYKFQVKDQIGSFFYYPTVGLQRAAGGFGGLRINSRLLIPVPYADPEDEYWVLIGDWYGKSHKTLQGFLDSGRSLGRPDGVHINGKNDIDGSGKALYTMKPGKTYKYRICNVGLKDSLNFRIQGHPMKLVETEGSHTVQNTYEVEPGKWTPEKRKNYNLLDGISRHTVQVYPKSWAAIMLTFDNAGMWNLRSENSENRYLGQQLYISVLSPEHSLRDEYNLPETQLLCGLVKDLPKPPPYST</sequence>
<dbReference type="AlphaFoldDB" id="A0AAV1WTY8"/>
<dbReference type="GO" id="GO:0005507">
    <property type="term" value="F:copper ion binding"/>
    <property type="evidence" value="ECO:0007669"/>
    <property type="project" value="InterPro"/>
</dbReference>
<dbReference type="SUPFAM" id="SSF49503">
    <property type="entry name" value="Cupredoxins"/>
    <property type="match status" value="2"/>
</dbReference>
<feature type="chain" id="PRO_5043920463" description="L-ascorbate oxidase" evidence="2">
    <location>
        <begin position="21"/>
        <end position="350"/>
    </location>
</feature>
<proteinExistence type="inferred from homology"/>
<accession>A0AAV1WTY8</accession>
<keyword evidence="6" id="KW-1185">Reference proteome</keyword>
<dbReference type="PANTHER" id="PTHR11709">
    <property type="entry name" value="MULTI-COPPER OXIDASE"/>
    <property type="match status" value="1"/>
</dbReference>
<evidence type="ECO:0000313" key="5">
    <source>
        <dbReference type="EMBL" id="CAL0312191.1"/>
    </source>
</evidence>
<feature type="domain" description="Plastocyanin-like" evidence="4">
    <location>
        <begin position="30"/>
        <end position="144"/>
    </location>
</feature>
<dbReference type="InterPro" id="IPR001117">
    <property type="entry name" value="Cu-oxidase_2nd"/>
</dbReference>
<evidence type="ECO:0000256" key="2">
    <source>
        <dbReference type="SAM" id="SignalP"/>
    </source>
</evidence>
<gene>
    <name evidence="5" type="ORF">LLUT_LOCUS13251</name>
</gene>
<name>A0AAV1WTY8_LUPLU</name>
<evidence type="ECO:0000256" key="1">
    <source>
        <dbReference type="ARBA" id="ARBA00010609"/>
    </source>
</evidence>
<protein>
    <recommendedName>
        <fullName evidence="7">L-ascorbate oxidase</fullName>
    </recommendedName>
</protein>
<evidence type="ECO:0008006" key="7">
    <source>
        <dbReference type="Google" id="ProtNLM"/>
    </source>
</evidence>
<dbReference type="EMBL" id="CAXHTB010000009">
    <property type="protein sequence ID" value="CAL0312191.1"/>
    <property type="molecule type" value="Genomic_DNA"/>
</dbReference>
<dbReference type="InterPro" id="IPR011707">
    <property type="entry name" value="Cu-oxidase-like_N"/>
</dbReference>
<evidence type="ECO:0000259" key="3">
    <source>
        <dbReference type="Pfam" id="PF00394"/>
    </source>
</evidence>
<comment type="caution">
    <text evidence="5">The sequence shown here is derived from an EMBL/GenBank/DDBJ whole genome shotgun (WGS) entry which is preliminary data.</text>
</comment>
<dbReference type="PANTHER" id="PTHR11709:SF467">
    <property type="entry name" value="L-ASCORBATE OXIDASE-LIKE PROTEIN"/>
    <property type="match status" value="1"/>
</dbReference>
<dbReference type="InterPro" id="IPR008972">
    <property type="entry name" value="Cupredoxin"/>
</dbReference>
<evidence type="ECO:0000313" key="6">
    <source>
        <dbReference type="Proteomes" id="UP001497480"/>
    </source>
</evidence>
<dbReference type="Gene3D" id="2.60.40.420">
    <property type="entry name" value="Cupredoxins - blue copper proteins"/>
    <property type="match status" value="2"/>
</dbReference>
<evidence type="ECO:0000259" key="4">
    <source>
        <dbReference type="Pfam" id="PF07732"/>
    </source>
</evidence>
<feature type="signal peptide" evidence="2">
    <location>
        <begin position="1"/>
        <end position="20"/>
    </location>
</feature>
<dbReference type="GO" id="GO:0016491">
    <property type="term" value="F:oxidoreductase activity"/>
    <property type="evidence" value="ECO:0007669"/>
    <property type="project" value="TreeGrafter"/>
</dbReference>
<dbReference type="Proteomes" id="UP001497480">
    <property type="component" value="Unassembled WGS sequence"/>
</dbReference>
<dbReference type="Pfam" id="PF00394">
    <property type="entry name" value="Cu-oxidase"/>
    <property type="match status" value="1"/>
</dbReference>
<dbReference type="Pfam" id="PF07732">
    <property type="entry name" value="Cu-oxidase_3"/>
    <property type="match status" value="1"/>
</dbReference>